<evidence type="ECO:0000256" key="1">
    <source>
        <dbReference type="ARBA" id="ARBA00001924"/>
    </source>
</evidence>
<dbReference type="InterPro" id="IPR000572">
    <property type="entry name" value="OxRdtase_Mopterin-bd_dom"/>
</dbReference>
<keyword evidence="4 7" id="KW-0479">Metal-binding</keyword>
<dbReference type="PROSITE" id="PS50255">
    <property type="entry name" value="CYTOCHROME_B5_2"/>
    <property type="match status" value="1"/>
</dbReference>
<evidence type="ECO:0000256" key="3">
    <source>
        <dbReference type="ARBA" id="ARBA00022617"/>
    </source>
</evidence>
<gene>
    <name evidence="9" type="ORF">WJX75_001784</name>
</gene>
<dbReference type="SUPFAM" id="SSF56524">
    <property type="entry name" value="Oxidoreductase molybdopterin-binding domain"/>
    <property type="match status" value="1"/>
</dbReference>
<dbReference type="InterPro" id="IPR018506">
    <property type="entry name" value="Cyt_B5_heme-BS"/>
</dbReference>
<dbReference type="EMBL" id="JALJOT010000011">
    <property type="protein sequence ID" value="KAK9905540.1"/>
    <property type="molecule type" value="Genomic_DNA"/>
</dbReference>
<evidence type="ECO:0000313" key="10">
    <source>
        <dbReference type="Proteomes" id="UP001491310"/>
    </source>
</evidence>
<dbReference type="InterPro" id="IPR014756">
    <property type="entry name" value="Ig_E-set"/>
</dbReference>
<evidence type="ECO:0000259" key="8">
    <source>
        <dbReference type="PROSITE" id="PS50255"/>
    </source>
</evidence>
<proteinExistence type="inferred from homology"/>
<comment type="cofactor">
    <cofactor evidence="1">
        <name>Mo-molybdopterin</name>
        <dbReference type="ChEBI" id="CHEBI:71302"/>
    </cofactor>
</comment>
<reference evidence="9 10" key="1">
    <citation type="journal article" date="2024" name="Nat. Commun.">
        <title>Phylogenomics reveals the evolutionary origins of lichenization in chlorophyte algae.</title>
        <authorList>
            <person name="Puginier C."/>
            <person name="Libourel C."/>
            <person name="Otte J."/>
            <person name="Skaloud P."/>
            <person name="Haon M."/>
            <person name="Grisel S."/>
            <person name="Petersen M."/>
            <person name="Berrin J.G."/>
            <person name="Delaux P.M."/>
            <person name="Dal Grande F."/>
            <person name="Keller J."/>
        </authorList>
    </citation>
    <scope>NUCLEOTIDE SEQUENCE [LARGE SCALE GENOMIC DNA]</scope>
    <source>
        <strain evidence="9 10">SAG 216-7</strain>
    </source>
</reference>
<evidence type="ECO:0000256" key="4">
    <source>
        <dbReference type="ARBA" id="ARBA00022723"/>
    </source>
</evidence>
<comment type="caution">
    <text evidence="9">The sequence shown here is derived from an EMBL/GenBank/DDBJ whole genome shotgun (WGS) entry which is preliminary data.</text>
</comment>
<dbReference type="InterPro" id="IPR008335">
    <property type="entry name" value="Mopterin_OxRdtase_euk"/>
</dbReference>
<dbReference type="InterPro" id="IPR001199">
    <property type="entry name" value="Cyt_B5-like_heme/steroid-bd"/>
</dbReference>
<evidence type="ECO:0000256" key="7">
    <source>
        <dbReference type="RuleBase" id="RU362121"/>
    </source>
</evidence>
<keyword evidence="2" id="KW-0500">Molybdenum</keyword>
<evidence type="ECO:0000256" key="6">
    <source>
        <dbReference type="ARBA" id="ARBA00023004"/>
    </source>
</evidence>
<dbReference type="SMART" id="SM01117">
    <property type="entry name" value="Cyt-b5"/>
    <property type="match status" value="1"/>
</dbReference>
<dbReference type="SUPFAM" id="SSF81296">
    <property type="entry name" value="E set domains"/>
    <property type="match status" value="1"/>
</dbReference>
<dbReference type="PROSITE" id="PS00191">
    <property type="entry name" value="CYTOCHROME_B5_1"/>
    <property type="match status" value="1"/>
</dbReference>
<sequence length="498" mass="54833">MAFSGVFALVGLAECEEEKGKASAGQTKKAGGPVKEFTGEEVAEHCTRDKRVWVTYKDGVYDVTDFLDMHPGGAQRLMLAAGGALDPFWAMYAQHNTDEVRQMLEGYRVGTLVGAAANQQVADPYANEPKRHPALVVRSQQPFNAETPVDVLGTSGLTPNELFYVRNHLPVPHVEPASWSVRVEGEGLKRVELSLKDLTTKFKKHTVTATLQCTGNRRDQFNDVKKVKGLEWGIGAIGTAEFSGARLSDVLAYAGLDGDTIDEIEHIQFEGLDSDISGTCYGASIPISKAMSRHEDVILAYEMNGKDLPLDHGYPVRIIAPGITGARCVKWLSRIIASKEESQSHWQQKDYKSFSPSVDWDNVDWNSAPAVQETNVQSAICEPRPGDILEGSTDEVEVRGYAYSGGGHAIVRVDVSADDGETWITAELEPVYNRRSRNWAWTLWHTTVPLPEAKDGRVKLICRAVDANYNTQPESPAGIWNLRGVLNNAWHEVVLSIE</sequence>
<dbReference type="PANTHER" id="PTHR19372:SF7">
    <property type="entry name" value="SULFITE OXIDASE, MITOCHONDRIAL"/>
    <property type="match status" value="1"/>
</dbReference>
<dbReference type="Pfam" id="PF00173">
    <property type="entry name" value="Cyt-b5"/>
    <property type="match status" value="1"/>
</dbReference>
<dbReference type="SUPFAM" id="SSF55856">
    <property type="entry name" value="Cytochrome b5-like heme/steroid binding domain"/>
    <property type="match status" value="1"/>
</dbReference>
<dbReference type="CDD" id="cd02111">
    <property type="entry name" value="eukary_SO_Moco"/>
    <property type="match status" value="1"/>
</dbReference>
<dbReference type="Proteomes" id="UP001491310">
    <property type="component" value="Unassembled WGS sequence"/>
</dbReference>
<dbReference type="InterPro" id="IPR036400">
    <property type="entry name" value="Cyt_B5-like_heme/steroid_sf"/>
</dbReference>
<protein>
    <recommendedName>
        <fullName evidence="8">Cytochrome b5 heme-binding domain-containing protein</fullName>
    </recommendedName>
</protein>
<keyword evidence="6 7" id="KW-0408">Iron</keyword>
<evidence type="ECO:0000313" key="9">
    <source>
        <dbReference type="EMBL" id="KAK9905540.1"/>
    </source>
</evidence>
<comment type="similarity">
    <text evidence="7">Belongs to the cytochrome b5 family.</text>
</comment>
<dbReference type="PANTHER" id="PTHR19372">
    <property type="entry name" value="SULFITE REDUCTASE"/>
    <property type="match status" value="1"/>
</dbReference>
<evidence type="ECO:0000256" key="5">
    <source>
        <dbReference type="ARBA" id="ARBA00023002"/>
    </source>
</evidence>
<dbReference type="PRINTS" id="PR00407">
    <property type="entry name" value="EUMOPTERIN"/>
</dbReference>
<dbReference type="InterPro" id="IPR005066">
    <property type="entry name" value="MoCF_OxRdtse_dimer"/>
</dbReference>
<dbReference type="Pfam" id="PF03404">
    <property type="entry name" value="Mo-co_dimer"/>
    <property type="match status" value="1"/>
</dbReference>
<dbReference type="InterPro" id="IPR036374">
    <property type="entry name" value="OxRdtase_Mopterin-bd_sf"/>
</dbReference>
<feature type="domain" description="Cytochrome b5 heme-binding" evidence="8">
    <location>
        <begin position="34"/>
        <end position="113"/>
    </location>
</feature>
<accession>A0ABR2YHB0</accession>
<dbReference type="PRINTS" id="PR00363">
    <property type="entry name" value="CYTOCHROMEB5"/>
</dbReference>
<dbReference type="Gene3D" id="2.60.40.650">
    <property type="match status" value="1"/>
</dbReference>
<dbReference type="Gene3D" id="3.10.120.10">
    <property type="entry name" value="Cytochrome b5-like heme/steroid binding domain"/>
    <property type="match status" value="1"/>
</dbReference>
<name>A0ABR2YHB0_9CHLO</name>
<dbReference type="Gene3D" id="3.90.420.10">
    <property type="entry name" value="Oxidoreductase, molybdopterin-binding domain"/>
    <property type="match status" value="1"/>
</dbReference>
<keyword evidence="5" id="KW-0560">Oxidoreductase</keyword>
<organism evidence="9 10">
    <name type="scientific">Coccomyxa subellipsoidea</name>
    <dbReference type="NCBI Taxonomy" id="248742"/>
    <lineage>
        <taxon>Eukaryota</taxon>
        <taxon>Viridiplantae</taxon>
        <taxon>Chlorophyta</taxon>
        <taxon>core chlorophytes</taxon>
        <taxon>Trebouxiophyceae</taxon>
        <taxon>Trebouxiophyceae incertae sedis</taxon>
        <taxon>Coccomyxaceae</taxon>
        <taxon>Coccomyxa</taxon>
    </lineage>
</organism>
<keyword evidence="10" id="KW-1185">Reference proteome</keyword>
<keyword evidence="3 7" id="KW-0349">Heme</keyword>
<dbReference type="Pfam" id="PF00174">
    <property type="entry name" value="Oxidored_molyb"/>
    <property type="match status" value="1"/>
</dbReference>
<evidence type="ECO:0000256" key="2">
    <source>
        <dbReference type="ARBA" id="ARBA00022505"/>
    </source>
</evidence>